<protein>
    <submittedName>
        <fullName evidence="2">Uncharacterized protein</fullName>
    </submittedName>
</protein>
<keyword evidence="1" id="KW-1133">Transmembrane helix</keyword>
<organism evidence="2 3">
    <name type="scientific">Reichenbachiella faecimaris</name>
    <dbReference type="NCBI Taxonomy" id="692418"/>
    <lineage>
        <taxon>Bacteria</taxon>
        <taxon>Pseudomonadati</taxon>
        <taxon>Bacteroidota</taxon>
        <taxon>Cytophagia</taxon>
        <taxon>Cytophagales</taxon>
        <taxon>Reichenbachiellaceae</taxon>
        <taxon>Reichenbachiella</taxon>
    </lineage>
</organism>
<accession>A0A1W2GEZ4</accession>
<keyword evidence="1" id="KW-0472">Membrane</keyword>
<name>A0A1W2GEZ4_REIFA</name>
<dbReference type="STRING" id="692418.SAMN04488029_2251"/>
<keyword evidence="1" id="KW-0812">Transmembrane</keyword>
<proteinExistence type="predicted"/>
<evidence type="ECO:0000313" key="2">
    <source>
        <dbReference type="EMBL" id="SMD34918.1"/>
    </source>
</evidence>
<reference evidence="2 3" key="1">
    <citation type="submission" date="2017-04" db="EMBL/GenBank/DDBJ databases">
        <authorList>
            <person name="Afonso C.L."/>
            <person name="Miller P.J."/>
            <person name="Scott M.A."/>
            <person name="Spackman E."/>
            <person name="Goraichik I."/>
            <person name="Dimitrov K.M."/>
            <person name="Suarez D.L."/>
            <person name="Swayne D.E."/>
        </authorList>
    </citation>
    <scope>NUCLEOTIDE SEQUENCE [LARGE SCALE GENOMIC DNA]</scope>
    <source>
        <strain evidence="2 3">DSM 26133</strain>
    </source>
</reference>
<evidence type="ECO:0000313" key="3">
    <source>
        <dbReference type="Proteomes" id="UP000192472"/>
    </source>
</evidence>
<dbReference type="Proteomes" id="UP000192472">
    <property type="component" value="Unassembled WGS sequence"/>
</dbReference>
<feature type="transmembrane region" description="Helical" evidence="1">
    <location>
        <begin position="7"/>
        <end position="25"/>
    </location>
</feature>
<dbReference type="EMBL" id="FWYF01000002">
    <property type="protein sequence ID" value="SMD34918.1"/>
    <property type="molecule type" value="Genomic_DNA"/>
</dbReference>
<keyword evidence="3" id="KW-1185">Reference proteome</keyword>
<dbReference type="AlphaFoldDB" id="A0A1W2GEZ4"/>
<feature type="transmembrane region" description="Helical" evidence="1">
    <location>
        <begin position="31"/>
        <end position="48"/>
    </location>
</feature>
<sequence>MNNLLQIIILTLSAAFFLIGLHQTMTLGFMHSYWIFMLSISLILLYKLKKEKK</sequence>
<gene>
    <name evidence="2" type="ORF">SAMN04488029_2251</name>
</gene>
<evidence type="ECO:0000256" key="1">
    <source>
        <dbReference type="SAM" id="Phobius"/>
    </source>
</evidence>